<dbReference type="AlphaFoldDB" id="A0A4P2QBN6"/>
<sequence>MLFRIDAALQTDAGTAAADDGYGAVIVGTGIAGAIVANEPGRAGKRVLVVAAETGTHRSISGHEPCLASFFAASSNDNRSPFPEDPNARR</sequence>
<accession>A0A4P2QBN6</accession>
<dbReference type="InterPro" id="IPR036188">
    <property type="entry name" value="FAD/NAD-bd_sf"/>
</dbReference>
<evidence type="ECO:0000313" key="2">
    <source>
        <dbReference type="Proteomes" id="UP000295781"/>
    </source>
</evidence>
<dbReference type="RefSeq" id="WP_129355188.1">
    <property type="nucleotide sequence ID" value="NZ_CP012670.1"/>
</dbReference>
<evidence type="ECO:0000313" key="1">
    <source>
        <dbReference type="EMBL" id="AUX27120.1"/>
    </source>
</evidence>
<gene>
    <name evidence="1" type="ORF">SOCEGT47_076990</name>
</gene>
<name>A0A4P2QBN6_SORCE</name>
<protein>
    <recommendedName>
        <fullName evidence="3">FAD-dependent oxidoreductase 2 FAD binding domain-containing protein</fullName>
    </recommendedName>
</protein>
<dbReference type="Proteomes" id="UP000295781">
    <property type="component" value="Chromosome"/>
</dbReference>
<organism evidence="1 2">
    <name type="scientific">Sorangium cellulosum</name>
    <name type="common">Polyangium cellulosum</name>
    <dbReference type="NCBI Taxonomy" id="56"/>
    <lineage>
        <taxon>Bacteria</taxon>
        <taxon>Pseudomonadati</taxon>
        <taxon>Myxococcota</taxon>
        <taxon>Polyangia</taxon>
        <taxon>Polyangiales</taxon>
        <taxon>Polyangiaceae</taxon>
        <taxon>Sorangium</taxon>
    </lineage>
</organism>
<reference evidence="1 2" key="1">
    <citation type="submission" date="2015-09" db="EMBL/GenBank/DDBJ databases">
        <title>Sorangium comparison.</title>
        <authorList>
            <person name="Zaburannyi N."/>
            <person name="Bunk B."/>
            <person name="Overmann J."/>
            <person name="Mueller R."/>
        </authorList>
    </citation>
    <scope>NUCLEOTIDE SEQUENCE [LARGE SCALE GENOMIC DNA]</scope>
    <source>
        <strain evidence="1 2">So ceGT47</strain>
    </source>
</reference>
<evidence type="ECO:0008006" key="3">
    <source>
        <dbReference type="Google" id="ProtNLM"/>
    </source>
</evidence>
<proteinExistence type="predicted"/>
<dbReference type="EMBL" id="CP012670">
    <property type="protein sequence ID" value="AUX27120.1"/>
    <property type="molecule type" value="Genomic_DNA"/>
</dbReference>
<dbReference type="SUPFAM" id="SSF51905">
    <property type="entry name" value="FAD/NAD(P)-binding domain"/>
    <property type="match status" value="1"/>
</dbReference>
<dbReference type="OrthoDB" id="9798604at2"/>